<evidence type="ECO:0000256" key="15">
    <source>
        <dbReference type="ARBA" id="ARBA00041260"/>
    </source>
</evidence>
<dbReference type="Gene3D" id="3.20.20.80">
    <property type="entry name" value="Glycosidases"/>
    <property type="match status" value="1"/>
</dbReference>
<evidence type="ECO:0000256" key="9">
    <source>
        <dbReference type="ARBA" id="ARBA00023180"/>
    </source>
</evidence>
<comment type="function">
    <text evidence="13">Glucosidase involved in the degradation of cellulosic biomass. Active on lichenan.</text>
</comment>
<dbReference type="Pfam" id="PF00150">
    <property type="entry name" value="Cellulase"/>
    <property type="match status" value="1"/>
</dbReference>
<evidence type="ECO:0000256" key="2">
    <source>
        <dbReference type="ARBA" id="ARBA00005641"/>
    </source>
</evidence>
<keyword evidence="3" id="KW-1003">Cell membrane</keyword>
<dbReference type="GO" id="GO:0009251">
    <property type="term" value="P:glucan catabolic process"/>
    <property type="evidence" value="ECO:0007669"/>
    <property type="project" value="TreeGrafter"/>
</dbReference>
<keyword evidence="7" id="KW-1133">Transmembrane helix</keyword>
<feature type="region of interest" description="Disordered" evidence="17">
    <location>
        <begin position="1"/>
        <end position="103"/>
    </location>
</feature>
<evidence type="ECO:0000256" key="5">
    <source>
        <dbReference type="ARBA" id="ARBA00022801"/>
    </source>
</evidence>
<dbReference type="GO" id="GO:0009986">
    <property type="term" value="C:cell surface"/>
    <property type="evidence" value="ECO:0007669"/>
    <property type="project" value="TreeGrafter"/>
</dbReference>
<dbReference type="STRING" id="1344416.A0A139ASB1"/>
<organism evidence="19 20">
    <name type="scientific">Gonapodya prolifera (strain JEL478)</name>
    <name type="common">Monoblepharis prolifera</name>
    <dbReference type="NCBI Taxonomy" id="1344416"/>
    <lineage>
        <taxon>Eukaryota</taxon>
        <taxon>Fungi</taxon>
        <taxon>Fungi incertae sedis</taxon>
        <taxon>Chytridiomycota</taxon>
        <taxon>Chytridiomycota incertae sedis</taxon>
        <taxon>Monoblepharidomycetes</taxon>
        <taxon>Monoblepharidales</taxon>
        <taxon>Gonapodyaceae</taxon>
        <taxon>Gonapodya</taxon>
    </lineage>
</organism>
<keyword evidence="4" id="KW-0812">Transmembrane</keyword>
<evidence type="ECO:0000256" key="4">
    <source>
        <dbReference type="ARBA" id="ARBA00022692"/>
    </source>
</evidence>
<dbReference type="OMA" id="TNICVNP"/>
<keyword evidence="8" id="KW-0472">Membrane</keyword>
<dbReference type="InterPro" id="IPR050386">
    <property type="entry name" value="Glycosyl_hydrolase_5"/>
</dbReference>
<proteinExistence type="inferred from homology"/>
<evidence type="ECO:0000256" key="7">
    <source>
        <dbReference type="ARBA" id="ARBA00022989"/>
    </source>
</evidence>
<evidence type="ECO:0000256" key="11">
    <source>
        <dbReference type="ARBA" id="ARBA00023316"/>
    </source>
</evidence>
<evidence type="ECO:0000256" key="3">
    <source>
        <dbReference type="ARBA" id="ARBA00022475"/>
    </source>
</evidence>
<dbReference type="GO" id="GO:0005886">
    <property type="term" value="C:plasma membrane"/>
    <property type="evidence" value="ECO:0007669"/>
    <property type="project" value="UniProtKB-SubCell"/>
</dbReference>
<dbReference type="InterPro" id="IPR001547">
    <property type="entry name" value="Glyco_hydro_5"/>
</dbReference>
<evidence type="ECO:0000256" key="17">
    <source>
        <dbReference type="SAM" id="MobiDB-lite"/>
    </source>
</evidence>
<evidence type="ECO:0000256" key="6">
    <source>
        <dbReference type="ARBA" id="ARBA00022968"/>
    </source>
</evidence>
<comment type="similarity">
    <text evidence="2 16">Belongs to the glycosyl hydrolase 5 (cellulase A) family.</text>
</comment>
<feature type="compositionally biased region" description="Polar residues" evidence="17">
    <location>
        <begin position="32"/>
        <end position="54"/>
    </location>
</feature>
<evidence type="ECO:0000259" key="18">
    <source>
        <dbReference type="Pfam" id="PF00150"/>
    </source>
</evidence>
<dbReference type="GO" id="GO:0071555">
    <property type="term" value="P:cell wall organization"/>
    <property type="evidence" value="ECO:0007669"/>
    <property type="project" value="UniProtKB-KW"/>
</dbReference>
<dbReference type="GO" id="GO:0005576">
    <property type="term" value="C:extracellular region"/>
    <property type="evidence" value="ECO:0007669"/>
    <property type="project" value="TreeGrafter"/>
</dbReference>
<evidence type="ECO:0000313" key="19">
    <source>
        <dbReference type="EMBL" id="KXS19641.1"/>
    </source>
</evidence>
<gene>
    <name evidence="19" type="ORF">M427DRAFT_53046</name>
</gene>
<dbReference type="InterPro" id="IPR017853">
    <property type="entry name" value="GH"/>
</dbReference>
<name>A0A139ASB1_GONPJ</name>
<evidence type="ECO:0000313" key="20">
    <source>
        <dbReference type="Proteomes" id="UP000070544"/>
    </source>
</evidence>
<dbReference type="SUPFAM" id="SSF51445">
    <property type="entry name" value="(Trans)glycosidases"/>
    <property type="match status" value="1"/>
</dbReference>
<keyword evidence="5 16" id="KW-0378">Hydrolase</keyword>
<keyword evidence="20" id="KW-1185">Reference proteome</keyword>
<dbReference type="AlphaFoldDB" id="A0A139ASB1"/>
<dbReference type="GO" id="GO:0004338">
    <property type="term" value="F:glucan exo-1,3-beta-glucosidase activity"/>
    <property type="evidence" value="ECO:0007669"/>
    <property type="project" value="UniProtKB-EC"/>
</dbReference>
<evidence type="ECO:0000256" key="12">
    <source>
        <dbReference type="ARBA" id="ARBA00036824"/>
    </source>
</evidence>
<keyword evidence="6" id="KW-0735">Signal-anchor</keyword>
<dbReference type="EMBL" id="KQ965738">
    <property type="protein sequence ID" value="KXS19641.1"/>
    <property type="molecule type" value="Genomic_DNA"/>
</dbReference>
<evidence type="ECO:0000256" key="1">
    <source>
        <dbReference type="ARBA" id="ARBA00004401"/>
    </source>
</evidence>
<dbReference type="EC" id="3.2.1.58" evidence="14"/>
<keyword evidence="10 16" id="KW-0326">Glycosidase</keyword>
<evidence type="ECO:0000256" key="10">
    <source>
        <dbReference type="ARBA" id="ARBA00023295"/>
    </source>
</evidence>
<protein>
    <recommendedName>
        <fullName evidence="14">glucan 1,3-beta-glucosidase</fullName>
        <ecNumber evidence="14">3.2.1.58</ecNumber>
    </recommendedName>
    <alternativeName>
        <fullName evidence="15">Exo-1,3-beta-glucanase D</fullName>
    </alternativeName>
</protein>
<dbReference type="PANTHER" id="PTHR31297">
    <property type="entry name" value="GLUCAN ENDO-1,6-BETA-GLUCOSIDASE B"/>
    <property type="match status" value="1"/>
</dbReference>
<sequence>MDSSASSLTPPASDSVGDKDVPLQPIPASVESAPNTGVTASSTDLLSAPANSLSPARKYIPYGSGPESPQPYSPRAESQVEDGSTSGYDSEASMQPIMTKLPPPSASINEHAAIGGAGVVPRSLEAAGNTEKKSSRKKWIIGGVVAAALAAAAIGLGVGFGTRGNSQKPEAANAGSNAEASVSISVGAPSTTAAATTSINPSSTTTSSASPSSTAVYPLPLKSLDVIRGVNLGGWIVPEPFLVPSIFTLANGTRVRDEWILCSTIGKAACTTLLENHYDTFITEQDIKEISEVGLNLIRIPINYWALNANASDPYPENVGWKYIDRVIGWARKYGLNVKIDLHDAPGNQNPWGLSGREAFFDWEFNSQNYFGRTTATLEAVVKACAGPNYTHVKFLEMLNEPTLIFMTPENQQKVSNWYIDVIAKLRVITADQTLYPTGGPKFGINDGFQFLGVLGGQTPAAFGLGDVFMDFHFYSIYTLAELSLNWTDRMNYACNNWGTTTRTYNTTRAPTMVGEFSAAWTDCAQYINGMYENARSDGTYTASPYPNTCNCSCLSPQMSDYRFFDSTKKTMMRQWTETQMDMAEKNGIGWIYWTWRTQENNGVPVAPDFNYKLGVEQGWIPRDPSPAGRMFGCK</sequence>
<evidence type="ECO:0000256" key="8">
    <source>
        <dbReference type="ARBA" id="ARBA00023136"/>
    </source>
</evidence>
<keyword evidence="11" id="KW-0961">Cell wall biogenesis/degradation</keyword>
<dbReference type="Proteomes" id="UP000070544">
    <property type="component" value="Unassembled WGS sequence"/>
</dbReference>
<comment type="subcellular location">
    <subcellularLocation>
        <location evidence="1">Cell membrane</location>
        <topology evidence="1">Single-pass type II membrane protein</topology>
    </subcellularLocation>
</comment>
<feature type="compositionally biased region" description="Polar residues" evidence="17">
    <location>
        <begin position="1"/>
        <end position="12"/>
    </location>
</feature>
<evidence type="ECO:0000256" key="13">
    <source>
        <dbReference type="ARBA" id="ARBA00037126"/>
    </source>
</evidence>
<accession>A0A139ASB1</accession>
<evidence type="ECO:0000256" key="14">
    <source>
        <dbReference type="ARBA" id="ARBA00038929"/>
    </source>
</evidence>
<evidence type="ECO:0000256" key="16">
    <source>
        <dbReference type="RuleBase" id="RU361153"/>
    </source>
</evidence>
<reference evidence="19 20" key="1">
    <citation type="journal article" date="2015" name="Genome Biol. Evol.">
        <title>Phylogenomic analyses indicate that early fungi evolved digesting cell walls of algal ancestors of land plants.</title>
        <authorList>
            <person name="Chang Y."/>
            <person name="Wang S."/>
            <person name="Sekimoto S."/>
            <person name="Aerts A.L."/>
            <person name="Choi C."/>
            <person name="Clum A."/>
            <person name="LaButti K.M."/>
            <person name="Lindquist E.A."/>
            <person name="Yee Ngan C."/>
            <person name="Ohm R.A."/>
            <person name="Salamov A.A."/>
            <person name="Grigoriev I.V."/>
            <person name="Spatafora J.W."/>
            <person name="Berbee M.L."/>
        </authorList>
    </citation>
    <scope>NUCLEOTIDE SEQUENCE [LARGE SCALE GENOMIC DNA]</scope>
    <source>
        <strain evidence="19 20">JEL478</strain>
    </source>
</reference>
<feature type="domain" description="Glycoside hydrolase family 5" evidence="18">
    <location>
        <begin position="278"/>
        <end position="538"/>
    </location>
</feature>
<dbReference type="OrthoDB" id="2122552at2759"/>
<dbReference type="PANTHER" id="PTHR31297:SF34">
    <property type="entry name" value="GLUCAN 1,3-BETA-GLUCOSIDASE 2"/>
    <property type="match status" value="1"/>
</dbReference>
<comment type="catalytic activity">
    <reaction evidence="12">
        <text>Successive hydrolysis of beta-D-glucose units from the non-reducing ends of (1-&gt;3)-beta-D-glucans, releasing alpha-glucose.</text>
        <dbReference type="EC" id="3.2.1.58"/>
    </reaction>
</comment>
<feature type="region of interest" description="Disordered" evidence="17">
    <location>
        <begin position="193"/>
        <end position="214"/>
    </location>
</feature>
<keyword evidence="9" id="KW-0325">Glycoprotein</keyword>